<evidence type="ECO:0000256" key="2">
    <source>
        <dbReference type="ARBA" id="ARBA00022490"/>
    </source>
</evidence>
<dbReference type="UniPathway" id="UPA00087">
    <property type="reaction ID" value="UER00173"/>
</dbReference>
<dbReference type="GO" id="GO:0006018">
    <property type="term" value="P:2-deoxyribose 1-phosphate catabolic process"/>
    <property type="evidence" value="ECO:0007669"/>
    <property type="project" value="UniProtKB-UniRule"/>
</dbReference>
<dbReference type="HAMAP" id="MF_00740">
    <property type="entry name" value="Phosphopentomut"/>
    <property type="match status" value="1"/>
</dbReference>
<dbReference type="GO" id="GO:0043094">
    <property type="term" value="P:metabolic compound salvage"/>
    <property type="evidence" value="ECO:0007669"/>
    <property type="project" value="UniProtKB-UniRule"/>
</dbReference>
<evidence type="ECO:0000259" key="8">
    <source>
        <dbReference type="Pfam" id="PF01676"/>
    </source>
</evidence>
<dbReference type="InterPro" id="IPR006124">
    <property type="entry name" value="Metalloenzyme"/>
</dbReference>
<dbReference type="SUPFAM" id="SSF53649">
    <property type="entry name" value="Alkaline phosphatase-like"/>
    <property type="match status" value="1"/>
</dbReference>
<dbReference type="PANTHER" id="PTHR21110:SF0">
    <property type="entry name" value="PHOSPHOPENTOMUTASE"/>
    <property type="match status" value="1"/>
</dbReference>
<dbReference type="GO" id="GO:0000287">
    <property type="term" value="F:magnesium ion binding"/>
    <property type="evidence" value="ECO:0007669"/>
    <property type="project" value="UniProtKB-UniRule"/>
</dbReference>
<dbReference type="Proteomes" id="UP000326354">
    <property type="component" value="Chromosome"/>
</dbReference>
<dbReference type="InterPro" id="IPR010045">
    <property type="entry name" value="DeoB"/>
</dbReference>
<dbReference type="NCBIfam" id="TIGR01696">
    <property type="entry name" value="deoB"/>
    <property type="match status" value="1"/>
</dbReference>
<dbReference type="SUPFAM" id="SSF143856">
    <property type="entry name" value="DeoB insert domain-like"/>
    <property type="match status" value="1"/>
</dbReference>
<keyword evidence="2 6" id="KW-0963">Cytoplasm</keyword>
<dbReference type="Gene3D" id="3.40.720.10">
    <property type="entry name" value="Alkaline Phosphatase, subunit A"/>
    <property type="match status" value="1"/>
</dbReference>
<protein>
    <recommendedName>
        <fullName evidence="6 7">Phosphopentomutase</fullName>
        <ecNumber evidence="6 7">5.4.2.7</ecNumber>
    </recommendedName>
    <alternativeName>
        <fullName evidence="6">Phosphodeoxyribomutase</fullName>
    </alternativeName>
</protein>
<dbReference type="OrthoDB" id="9769930at2"/>
<dbReference type="Gene3D" id="3.30.70.1250">
    <property type="entry name" value="Phosphopentomutase"/>
    <property type="match status" value="1"/>
</dbReference>
<dbReference type="GO" id="GO:0009117">
    <property type="term" value="P:nucleotide metabolic process"/>
    <property type="evidence" value="ECO:0007669"/>
    <property type="project" value="UniProtKB-UniRule"/>
</dbReference>
<evidence type="ECO:0000256" key="1">
    <source>
        <dbReference type="ARBA" id="ARBA00010373"/>
    </source>
</evidence>
<comment type="cofactor">
    <cofactor evidence="6">
        <name>Mn(2+)</name>
        <dbReference type="ChEBI" id="CHEBI:29035"/>
    </cofactor>
    <text evidence="6">Binds 2 manganese ions.</text>
</comment>
<evidence type="ECO:0000256" key="6">
    <source>
        <dbReference type="HAMAP-Rule" id="MF_00740"/>
    </source>
</evidence>
<keyword evidence="3 6" id="KW-0479">Metal-binding</keyword>
<dbReference type="GO" id="GO:0005829">
    <property type="term" value="C:cytosol"/>
    <property type="evidence" value="ECO:0007669"/>
    <property type="project" value="TreeGrafter"/>
</dbReference>
<dbReference type="EMBL" id="AP019860">
    <property type="protein sequence ID" value="BBM87548.1"/>
    <property type="molecule type" value="Genomic_DNA"/>
</dbReference>
<keyword evidence="10" id="KW-1185">Reference proteome</keyword>
<dbReference type="GO" id="GO:0008973">
    <property type="term" value="F:phosphopentomutase activity"/>
    <property type="evidence" value="ECO:0007669"/>
    <property type="project" value="UniProtKB-UniRule"/>
</dbReference>
<dbReference type="InterPro" id="IPR017850">
    <property type="entry name" value="Alkaline_phosphatase_core_sf"/>
</dbReference>
<dbReference type="InterPro" id="IPR024052">
    <property type="entry name" value="Phosphopentomutase_DeoB_cap_sf"/>
</dbReference>
<feature type="binding site" evidence="6">
    <location>
        <position position="322"/>
    </location>
    <ligand>
        <name>Mn(2+)</name>
        <dbReference type="ChEBI" id="CHEBI:29035"/>
        <label>1</label>
    </ligand>
</feature>
<dbReference type="RefSeq" id="WP_151971565.1">
    <property type="nucleotide sequence ID" value="NZ_AP019860.1"/>
</dbReference>
<proteinExistence type="inferred from homology"/>
<dbReference type="Pfam" id="PF01676">
    <property type="entry name" value="Metalloenzyme"/>
    <property type="match status" value="1"/>
</dbReference>
<comment type="function">
    <text evidence="6">Isomerase that catalyzes the conversion of deoxy-ribose 1-phosphate (dRib-1-P) and ribose 1-phosphate (Rib-1-P) to deoxy-ribose 5-phosphate (dRib-5-P) and ribose 5-phosphate (Rib-5-P), respectively.</text>
</comment>
<evidence type="ECO:0000313" key="9">
    <source>
        <dbReference type="EMBL" id="BBM87548.1"/>
    </source>
</evidence>
<dbReference type="PIRSF" id="PIRSF001491">
    <property type="entry name" value="Ppentomutase"/>
    <property type="match status" value="1"/>
</dbReference>
<evidence type="ECO:0000256" key="3">
    <source>
        <dbReference type="ARBA" id="ARBA00022723"/>
    </source>
</evidence>
<comment type="catalytic activity">
    <reaction evidence="6">
        <text>2-deoxy-alpha-D-ribose 1-phosphate = 2-deoxy-D-ribose 5-phosphate</text>
        <dbReference type="Rhea" id="RHEA:27658"/>
        <dbReference type="ChEBI" id="CHEBI:57259"/>
        <dbReference type="ChEBI" id="CHEBI:62877"/>
        <dbReference type="EC" id="5.4.2.7"/>
    </reaction>
</comment>
<gene>
    <name evidence="6" type="primary">deoB</name>
    <name evidence="9" type="ORF">UABAM_05960</name>
</gene>
<comment type="pathway">
    <text evidence="6">Carbohydrate degradation; 2-deoxy-D-ribose 1-phosphate degradation; D-glyceraldehyde 3-phosphate and acetaldehyde from 2-deoxy-alpha-D-ribose 1-phosphate: step 1/2.</text>
</comment>
<dbReference type="GO" id="GO:0030145">
    <property type="term" value="F:manganese ion binding"/>
    <property type="evidence" value="ECO:0007669"/>
    <property type="project" value="UniProtKB-UniRule"/>
</dbReference>
<evidence type="ECO:0000256" key="5">
    <source>
        <dbReference type="ARBA" id="ARBA00023235"/>
    </source>
</evidence>
<feature type="domain" description="Metalloenzyme" evidence="8">
    <location>
        <begin position="5"/>
        <end position="373"/>
    </location>
</feature>
<comment type="catalytic activity">
    <reaction evidence="6">
        <text>alpha-D-ribose 1-phosphate = D-ribose 5-phosphate</text>
        <dbReference type="Rhea" id="RHEA:18793"/>
        <dbReference type="ChEBI" id="CHEBI:57720"/>
        <dbReference type="ChEBI" id="CHEBI:78346"/>
        <dbReference type="EC" id="5.4.2.7"/>
    </reaction>
</comment>
<comment type="subcellular location">
    <subcellularLocation>
        <location evidence="6">Cytoplasm</location>
    </subcellularLocation>
</comment>
<keyword evidence="4 6" id="KW-0464">Manganese</keyword>
<dbReference type="NCBIfam" id="NF003766">
    <property type="entry name" value="PRK05362.1"/>
    <property type="match status" value="1"/>
</dbReference>
<dbReference type="PANTHER" id="PTHR21110">
    <property type="entry name" value="PHOSPHOPENTOMUTASE"/>
    <property type="match status" value="1"/>
</dbReference>
<dbReference type="KEGG" id="uam:UABAM_05960"/>
<dbReference type="AlphaFoldDB" id="A0A5S9F6C3"/>
<reference evidence="9 10" key="1">
    <citation type="submission" date="2019-08" db="EMBL/GenBank/DDBJ databases">
        <title>Complete genome sequence of Candidatus Uab amorphum.</title>
        <authorList>
            <person name="Shiratori T."/>
            <person name="Suzuki S."/>
            <person name="Kakizawa Y."/>
            <person name="Ishida K."/>
        </authorList>
    </citation>
    <scope>NUCLEOTIDE SEQUENCE [LARGE SCALE GENOMIC DNA]</scope>
    <source>
        <strain evidence="9 10">SRT547</strain>
    </source>
</reference>
<feature type="binding site" evidence="6">
    <location>
        <position position="285"/>
    </location>
    <ligand>
        <name>Mn(2+)</name>
        <dbReference type="ChEBI" id="CHEBI:29035"/>
        <label>2</label>
    </ligand>
</feature>
<organism evidence="9 10">
    <name type="scientific">Uabimicrobium amorphum</name>
    <dbReference type="NCBI Taxonomy" id="2596890"/>
    <lineage>
        <taxon>Bacteria</taxon>
        <taxon>Pseudomonadati</taxon>
        <taxon>Planctomycetota</taxon>
        <taxon>Candidatus Uabimicrobiia</taxon>
        <taxon>Candidatus Uabimicrobiales</taxon>
        <taxon>Candidatus Uabimicrobiaceae</taxon>
        <taxon>Candidatus Uabimicrobium</taxon>
    </lineage>
</organism>
<sequence length="386" mass="42428">MSFDRVFLIILDGVGAGASPDADKYGDVGSHTLLHVHEHVGLSVPNMSALGMSNIIPTQTSASKGAWGTMQERSEGKDTTTGHWEISGVILEQAFPTYPQGFPTEIIDEFTQKVGREKILGNYPASGTAIIQELGDEHCKTGYPIVYTSADSVFQIAAHEDVIPPQKLYEMCKIAREILMGEHCVGRVIARPFVGESGNYTRTSRRKDFAVEPTDVTILDALKKNGLSAIGVGKISDIFAARGITESYPQKGNAACMESVFELLDKDFRGLVFVNLIDFDMLYGHRNNPQGFAQALETFDAQVPQMLSKMTEKDLLIITADHGNDPTTASTDHSREYVPLLVYHKNMQNLISLGQRSTFADIAKTIDDNFELQQVKNGNSFLSMIQ</sequence>
<comment type="similarity">
    <text evidence="1 6">Belongs to the phosphopentomutase family.</text>
</comment>
<feature type="binding site" evidence="6">
    <location>
        <position position="321"/>
    </location>
    <ligand>
        <name>Mn(2+)</name>
        <dbReference type="ChEBI" id="CHEBI:29035"/>
        <label>1</label>
    </ligand>
</feature>
<dbReference type="EC" id="5.4.2.7" evidence="6 7"/>
<feature type="binding site" evidence="6">
    <location>
        <position position="12"/>
    </location>
    <ligand>
        <name>Mn(2+)</name>
        <dbReference type="ChEBI" id="CHEBI:29035"/>
        <label>1</label>
    </ligand>
</feature>
<feature type="binding site" evidence="6">
    <location>
        <position position="333"/>
    </location>
    <ligand>
        <name>Mn(2+)</name>
        <dbReference type="ChEBI" id="CHEBI:29035"/>
        <label>2</label>
    </ligand>
</feature>
<dbReference type="FunFam" id="3.30.70.1250:FF:000001">
    <property type="entry name" value="Phosphopentomutase"/>
    <property type="match status" value="1"/>
</dbReference>
<dbReference type="GO" id="GO:0006015">
    <property type="term" value="P:5-phosphoribose 1-diphosphate biosynthetic process"/>
    <property type="evidence" value="ECO:0007669"/>
    <property type="project" value="UniProtKB-UniPathway"/>
</dbReference>
<dbReference type="CDD" id="cd16009">
    <property type="entry name" value="PPM"/>
    <property type="match status" value="1"/>
</dbReference>
<evidence type="ECO:0000313" key="10">
    <source>
        <dbReference type="Proteomes" id="UP000326354"/>
    </source>
</evidence>
<feature type="binding site" evidence="6">
    <location>
        <position position="280"/>
    </location>
    <ligand>
        <name>Mn(2+)</name>
        <dbReference type="ChEBI" id="CHEBI:29035"/>
        <label>2</label>
    </ligand>
</feature>
<name>A0A5S9F6C3_UABAM</name>
<evidence type="ECO:0000256" key="7">
    <source>
        <dbReference type="NCBIfam" id="TIGR01696"/>
    </source>
</evidence>
<evidence type="ECO:0000256" key="4">
    <source>
        <dbReference type="ARBA" id="ARBA00023211"/>
    </source>
</evidence>
<accession>A0A5S9F6C3</accession>
<keyword evidence="5 6" id="KW-0413">Isomerase</keyword>